<keyword evidence="3" id="KW-1185">Reference proteome</keyword>
<accession>A0AA43QN10</accession>
<dbReference type="AlphaFoldDB" id="A0AA43QN10"/>
<feature type="compositionally biased region" description="Low complexity" evidence="1">
    <location>
        <begin position="17"/>
        <end position="27"/>
    </location>
</feature>
<sequence length="167" mass="19591">MAIDNVLNKPDDEPQTSGSLSPTSKSSSSEDPHDPRNPHSSRSSSPDQPNKPREFRSPYQEEQHLWIWFFRIDMRRTWDEVALAYNRYWHPNEPYFVPEDAPRKKGGLQCKLYRVLETYGLPQVREQEQTSDGLSPFSMWLQVGKHYPWMDPYADLLPEDLVKAQQL</sequence>
<feature type="region of interest" description="Disordered" evidence="1">
    <location>
        <begin position="1"/>
        <end position="57"/>
    </location>
</feature>
<evidence type="ECO:0000313" key="2">
    <source>
        <dbReference type="EMBL" id="MDI1488842.1"/>
    </source>
</evidence>
<dbReference type="EMBL" id="JAPUFD010000008">
    <property type="protein sequence ID" value="MDI1488842.1"/>
    <property type="molecule type" value="Genomic_DNA"/>
</dbReference>
<name>A0AA43QN10_9LECA</name>
<proteinExistence type="predicted"/>
<gene>
    <name evidence="2" type="ORF">OHK93_008118</name>
</gene>
<organism evidence="2 3">
    <name type="scientific">Ramalina farinacea</name>
    <dbReference type="NCBI Taxonomy" id="258253"/>
    <lineage>
        <taxon>Eukaryota</taxon>
        <taxon>Fungi</taxon>
        <taxon>Dikarya</taxon>
        <taxon>Ascomycota</taxon>
        <taxon>Pezizomycotina</taxon>
        <taxon>Lecanoromycetes</taxon>
        <taxon>OSLEUM clade</taxon>
        <taxon>Lecanoromycetidae</taxon>
        <taxon>Lecanorales</taxon>
        <taxon>Lecanorineae</taxon>
        <taxon>Ramalinaceae</taxon>
        <taxon>Ramalina</taxon>
    </lineage>
</organism>
<protein>
    <submittedName>
        <fullName evidence="2">Uncharacterized protein</fullName>
    </submittedName>
</protein>
<comment type="caution">
    <text evidence="2">The sequence shown here is derived from an EMBL/GenBank/DDBJ whole genome shotgun (WGS) entry which is preliminary data.</text>
</comment>
<evidence type="ECO:0000313" key="3">
    <source>
        <dbReference type="Proteomes" id="UP001161017"/>
    </source>
</evidence>
<feature type="compositionally biased region" description="Low complexity" evidence="1">
    <location>
        <begin position="38"/>
        <end position="48"/>
    </location>
</feature>
<evidence type="ECO:0000256" key="1">
    <source>
        <dbReference type="SAM" id="MobiDB-lite"/>
    </source>
</evidence>
<dbReference type="Proteomes" id="UP001161017">
    <property type="component" value="Unassembled WGS sequence"/>
</dbReference>
<reference evidence="2" key="1">
    <citation type="journal article" date="2023" name="Genome Biol. Evol.">
        <title>First Whole Genome Sequence and Flow Cytometry Genome Size Data for the Lichen-Forming Fungus Ramalina farinacea (Ascomycota).</title>
        <authorList>
            <person name="Llewellyn T."/>
            <person name="Mian S."/>
            <person name="Hill R."/>
            <person name="Leitch I.J."/>
            <person name="Gaya E."/>
        </authorList>
    </citation>
    <scope>NUCLEOTIDE SEQUENCE</scope>
    <source>
        <strain evidence="2">LIQ254RAFAR</strain>
    </source>
</reference>
<feature type="compositionally biased region" description="Basic and acidic residues" evidence="1">
    <location>
        <begin position="28"/>
        <end position="37"/>
    </location>
</feature>